<evidence type="ECO:0000313" key="2">
    <source>
        <dbReference type="EMBL" id="MDV6232951.1"/>
    </source>
</evidence>
<feature type="region of interest" description="Disordered" evidence="1">
    <location>
        <begin position="200"/>
        <end position="220"/>
    </location>
</feature>
<dbReference type="Proteomes" id="UP001185899">
    <property type="component" value="Unassembled WGS sequence"/>
</dbReference>
<reference evidence="2 3" key="1">
    <citation type="submission" date="2023-10" db="EMBL/GenBank/DDBJ databases">
        <title>Development of a sustainable strategy for remediation of hydrocarbon-contaminated territories based on the waste exchange concept.</title>
        <authorList>
            <person name="Krivoruchko A."/>
        </authorList>
    </citation>
    <scope>NUCLEOTIDE SEQUENCE [LARGE SCALE GENOMIC DNA]</scope>
    <source>
        <strain evidence="2 3">IEGM 1322</strain>
    </source>
</reference>
<protein>
    <recommendedName>
        <fullName evidence="4">Histone deacetylase</fullName>
    </recommendedName>
</protein>
<dbReference type="RefSeq" id="WP_317549283.1">
    <property type="nucleotide sequence ID" value="NZ_JAWLKE010000008.1"/>
</dbReference>
<name>A0ABU4B396_9NOCA</name>
<comment type="caution">
    <text evidence="2">The sequence shown here is derived from an EMBL/GenBank/DDBJ whole genome shotgun (WGS) entry which is preliminary data.</text>
</comment>
<keyword evidence="3" id="KW-1185">Reference proteome</keyword>
<accession>A0ABU4B396</accession>
<gene>
    <name evidence="2" type="ORF">R3P95_20555</name>
</gene>
<evidence type="ECO:0008006" key="4">
    <source>
        <dbReference type="Google" id="ProtNLM"/>
    </source>
</evidence>
<evidence type="ECO:0000256" key="1">
    <source>
        <dbReference type="SAM" id="MobiDB-lite"/>
    </source>
</evidence>
<dbReference type="EMBL" id="JAWLKE010000008">
    <property type="protein sequence ID" value="MDV6232951.1"/>
    <property type="molecule type" value="Genomic_DNA"/>
</dbReference>
<proteinExistence type="predicted"/>
<dbReference type="Gene3D" id="3.10.490.10">
    <property type="entry name" value="Gamma-glutamyl cyclotransferase-like"/>
    <property type="match status" value="1"/>
</dbReference>
<sequence length="220" mass="24168">MTDRLWYVSYGSNLLRERFHTYLTGSDEHSEFGAHPPAPTASPPAEERWLWIDHALYFAGVSRRWTGASAFVSTTVDPANRSVGRGYLIERAQFAHLAAVENVVAAVDIGATETLAIGQWSQLTVDREGESFRGKYDALLRLPDIDGRSAFTLTSSTVREPGEPSSRYLSTIRRGLLGADLDLDVDAYLDAAIERSMQITSAHRGSSSTAARCSPTTEKQ</sequence>
<organism evidence="2 3">
    <name type="scientific">Rhodococcus cercidiphylli</name>
    <dbReference type="NCBI Taxonomy" id="489916"/>
    <lineage>
        <taxon>Bacteria</taxon>
        <taxon>Bacillati</taxon>
        <taxon>Actinomycetota</taxon>
        <taxon>Actinomycetes</taxon>
        <taxon>Mycobacteriales</taxon>
        <taxon>Nocardiaceae</taxon>
        <taxon>Rhodococcus</taxon>
    </lineage>
</organism>
<evidence type="ECO:0000313" key="3">
    <source>
        <dbReference type="Proteomes" id="UP001185899"/>
    </source>
</evidence>